<keyword evidence="1" id="KW-0472">Membrane</keyword>
<protein>
    <submittedName>
        <fullName evidence="2">VanZ family protein</fullName>
    </submittedName>
</protein>
<evidence type="ECO:0000313" key="3">
    <source>
        <dbReference type="Proteomes" id="UP000066737"/>
    </source>
</evidence>
<organism evidence="2 3">
    <name type="scientific">Halobacterium hubeiense</name>
    <dbReference type="NCBI Taxonomy" id="1407499"/>
    <lineage>
        <taxon>Archaea</taxon>
        <taxon>Methanobacteriati</taxon>
        <taxon>Methanobacteriota</taxon>
        <taxon>Stenosarchaea group</taxon>
        <taxon>Halobacteria</taxon>
        <taxon>Halobacteriales</taxon>
        <taxon>Halobacteriaceae</taxon>
        <taxon>Halobacterium</taxon>
    </lineage>
</organism>
<evidence type="ECO:0000256" key="1">
    <source>
        <dbReference type="SAM" id="Phobius"/>
    </source>
</evidence>
<dbReference type="Proteomes" id="UP000066737">
    <property type="component" value="Chromosome I"/>
</dbReference>
<dbReference type="GeneID" id="91107907"/>
<reference evidence="3" key="1">
    <citation type="journal article" date="2016" name="Environ. Microbiol.">
        <title>The complete genome of a viable archaeum isolated from 123-million-year-old rock salt.</title>
        <authorList>
            <person name="Jaakkola S.T."/>
            <person name="Pfeiffer F."/>
            <person name="Ravantti J.J."/>
            <person name="Guo Q."/>
            <person name="Liu Y."/>
            <person name="Chen X."/>
            <person name="Ma H."/>
            <person name="Yang C."/>
            <person name="Oksanen H.M."/>
            <person name="Bamford D.H."/>
        </authorList>
    </citation>
    <scope>NUCLEOTIDE SEQUENCE</scope>
    <source>
        <strain evidence="3">JI20-1</strain>
    </source>
</reference>
<dbReference type="PANTHER" id="PTHR28008:SF1">
    <property type="entry name" value="DOMAIN PROTEIN, PUTATIVE (AFU_ORTHOLOGUE AFUA_3G10980)-RELATED"/>
    <property type="match status" value="1"/>
</dbReference>
<dbReference type="KEGG" id="hhb:Hhub_3267"/>
<keyword evidence="3" id="KW-1185">Reference proteome</keyword>
<keyword evidence="1" id="KW-0812">Transmembrane</keyword>
<proteinExistence type="predicted"/>
<feature type="transmembrane region" description="Helical" evidence="1">
    <location>
        <begin position="93"/>
        <end position="110"/>
    </location>
</feature>
<gene>
    <name evidence="2" type="ORF">HHUB_3267</name>
</gene>
<accession>A0A0U5D0A8</accession>
<evidence type="ECO:0000313" key="2">
    <source>
        <dbReference type="EMBL" id="CQH60660.1"/>
    </source>
</evidence>
<name>A0A0U5D0A8_9EURY</name>
<dbReference type="OrthoDB" id="386694at2157"/>
<sequence length="111" mass="10839">MTPRRWRVLAVLSIAAVLAGSLAPGSTGGGLPAGADKLLHAVGYATIAVSLSGARRAETGRALVSVVLAAALLGVGIEVVQPTVGRTASVLDAAANLLGASAGAVGWWVAT</sequence>
<feature type="transmembrane region" description="Helical" evidence="1">
    <location>
        <begin position="38"/>
        <end position="55"/>
    </location>
</feature>
<dbReference type="STRING" id="1407499.HHUB_3267"/>
<dbReference type="RefSeq" id="WP_059057625.1">
    <property type="nucleotide sequence ID" value="NZ_CEML01000001.1"/>
</dbReference>
<dbReference type="EMBL" id="LN831302">
    <property type="protein sequence ID" value="CQH60660.1"/>
    <property type="molecule type" value="Genomic_DNA"/>
</dbReference>
<feature type="transmembrane region" description="Helical" evidence="1">
    <location>
        <begin position="62"/>
        <end position="81"/>
    </location>
</feature>
<dbReference type="AlphaFoldDB" id="A0A0U5D0A8"/>
<keyword evidence="1" id="KW-1133">Transmembrane helix</keyword>
<dbReference type="PANTHER" id="PTHR28008">
    <property type="entry name" value="DOMAIN PROTEIN, PUTATIVE (AFU_ORTHOLOGUE AFUA_3G10980)-RELATED"/>
    <property type="match status" value="1"/>
</dbReference>